<gene>
    <name evidence="4" type="ORF">K461DRAFT_216858</name>
</gene>
<evidence type="ECO:0000259" key="3">
    <source>
        <dbReference type="PROSITE" id="PS50048"/>
    </source>
</evidence>
<evidence type="ECO:0000313" key="4">
    <source>
        <dbReference type="EMBL" id="KAF2150751.1"/>
    </source>
</evidence>
<evidence type="ECO:0000313" key="5">
    <source>
        <dbReference type="Proteomes" id="UP000799439"/>
    </source>
</evidence>
<dbReference type="PROSITE" id="PS50048">
    <property type="entry name" value="ZN2_CY6_FUNGAL_2"/>
    <property type="match status" value="1"/>
</dbReference>
<name>A0A9P4IW59_9PEZI</name>
<sequence length="506" mass="56131">MAVRGGGPSRRSHTKSRKGCKTCKRRHIRCDESFPQCRNCTKHHVRCDYMDATTPDNDSLTTTSSERASPTPTPTSDECFSVNSFRADSSYTDLGLLLPSEAENQFGPDSHLIHNLFAIADNLDTKGASDLTVWVSTMRRHLTIAPAYPYMLDALKAFSASQIAWLSHSQAARDQSIQYSTSALSGLHHAVGQFNKANADSVLATACLLVSQSKDWLSWSSLLGGITSITAAIESWQQESIYSDEVKRINAYSAWKATGQDLENIDTDRLELLKRISLALHRLRSQLGSRPVETNWVDQFIDLIQRLQTAEPAKSAEEQFNHLYVLRKWIFWLPVYLLQDGPIDMLKLSVIAHLYATALALGPIFPRLGTELCGDNAAPALLHVLSRMRAMQSEMAFFDTSSLIEFPSAVLAEFNARSPWSSARPQPALQIPDISMYFTEEPNMPGNLSPAFTPAAFEPAHTRASSTASAFLEVPTPQRYTGMTGFTNNISQWGSFPSPIFPTQDF</sequence>
<dbReference type="EMBL" id="ML996089">
    <property type="protein sequence ID" value="KAF2150751.1"/>
    <property type="molecule type" value="Genomic_DNA"/>
</dbReference>
<feature type="non-terminal residue" evidence="4">
    <location>
        <position position="506"/>
    </location>
</feature>
<dbReference type="PANTHER" id="PTHR47657">
    <property type="entry name" value="STEROL REGULATORY ELEMENT-BINDING PROTEIN ECM22"/>
    <property type="match status" value="1"/>
</dbReference>
<dbReference type="InterPro" id="IPR001138">
    <property type="entry name" value="Zn2Cys6_DnaBD"/>
</dbReference>
<dbReference type="SMART" id="SM00066">
    <property type="entry name" value="GAL4"/>
    <property type="match status" value="1"/>
</dbReference>
<evidence type="ECO:0000256" key="1">
    <source>
        <dbReference type="ARBA" id="ARBA00023242"/>
    </source>
</evidence>
<dbReference type="SUPFAM" id="SSF57701">
    <property type="entry name" value="Zn2/Cys6 DNA-binding domain"/>
    <property type="match status" value="1"/>
</dbReference>
<dbReference type="Gene3D" id="4.10.240.10">
    <property type="entry name" value="Zn(2)-C6 fungal-type DNA-binding domain"/>
    <property type="match status" value="1"/>
</dbReference>
<organism evidence="4 5">
    <name type="scientific">Myriangium duriaei CBS 260.36</name>
    <dbReference type="NCBI Taxonomy" id="1168546"/>
    <lineage>
        <taxon>Eukaryota</taxon>
        <taxon>Fungi</taxon>
        <taxon>Dikarya</taxon>
        <taxon>Ascomycota</taxon>
        <taxon>Pezizomycotina</taxon>
        <taxon>Dothideomycetes</taxon>
        <taxon>Dothideomycetidae</taxon>
        <taxon>Myriangiales</taxon>
        <taxon>Myriangiaceae</taxon>
        <taxon>Myriangium</taxon>
    </lineage>
</organism>
<dbReference type="PROSITE" id="PS00463">
    <property type="entry name" value="ZN2_CY6_FUNGAL_1"/>
    <property type="match status" value="1"/>
</dbReference>
<feature type="region of interest" description="Disordered" evidence="2">
    <location>
        <begin position="55"/>
        <end position="76"/>
    </location>
</feature>
<keyword evidence="1" id="KW-0539">Nucleus</keyword>
<evidence type="ECO:0000256" key="2">
    <source>
        <dbReference type="SAM" id="MobiDB-lite"/>
    </source>
</evidence>
<keyword evidence="5" id="KW-1185">Reference proteome</keyword>
<comment type="caution">
    <text evidence="4">The sequence shown here is derived from an EMBL/GenBank/DDBJ whole genome shotgun (WGS) entry which is preliminary data.</text>
</comment>
<dbReference type="PANTHER" id="PTHR47657:SF12">
    <property type="entry name" value="ZN(II)2CYS6 TRANSCRIPTION FACTOR (EUROFUNG)"/>
    <property type="match status" value="1"/>
</dbReference>
<proteinExistence type="predicted"/>
<dbReference type="InterPro" id="IPR052400">
    <property type="entry name" value="Zn2-C6_fungal_TF"/>
</dbReference>
<feature type="domain" description="Zn(2)-C6 fungal-type" evidence="3">
    <location>
        <begin position="19"/>
        <end position="49"/>
    </location>
</feature>
<dbReference type="Proteomes" id="UP000799439">
    <property type="component" value="Unassembled WGS sequence"/>
</dbReference>
<accession>A0A9P4IW59</accession>
<protein>
    <recommendedName>
        <fullName evidence="3">Zn(2)-C6 fungal-type domain-containing protein</fullName>
    </recommendedName>
</protein>
<dbReference type="OrthoDB" id="1924260at2759"/>
<dbReference type="Pfam" id="PF00172">
    <property type="entry name" value="Zn_clus"/>
    <property type="match status" value="1"/>
</dbReference>
<dbReference type="GO" id="GO:0008270">
    <property type="term" value="F:zinc ion binding"/>
    <property type="evidence" value="ECO:0007669"/>
    <property type="project" value="InterPro"/>
</dbReference>
<dbReference type="AlphaFoldDB" id="A0A9P4IW59"/>
<dbReference type="CDD" id="cd00067">
    <property type="entry name" value="GAL4"/>
    <property type="match status" value="1"/>
</dbReference>
<reference evidence="4" key="1">
    <citation type="journal article" date="2020" name="Stud. Mycol.">
        <title>101 Dothideomycetes genomes: a test case for predicting lifestyles and emergence of pathogens.</title>
        <authorList>
            <person name="Haridas S."/>
            <person name="Albert R."/>
            <person name="Binder M."/>
            <person name="Bloem J."/>
            <person name="Labutti K."/>
            <person name="Salamov A."/>
            <person name="Andreopoulos B."/>
            <person name="Baker S."/>
            <person name="Barry K."/>
            <person name="Bills G."/>
            <person name="Bluhm B."/>
            <person name="Cannon C."/>
            <person name="Castanera R."/>
            <person name="Culley D."/>
            <person name="Daum C."/>
            <person name="Ezra D."/>
            <person name="Gonzalez J."/>
            <person name="Henrissat B."/>
            <person name="Kuo A."/>
            <person name="Liang C."/>
            <person name="Lipzen A."/>
            <person name="Lutzoni F."/>
            <person name="Magnuson J."/>
            <person name="Mondo S."/>
            <person name="Nolan M."/>
            <person name="Ohm R."/>
            <person name="Pangilinan J."/>
            <person name="Park H.-J."/>
            <person name="Ramirez L."/>
            <person name="Alfaro M."/>
            <person name="Sun H."/>
            <person name="Tritt A."/>
            <person name="Yoshinaga Y."/>
            <person name="Zwiers L.-H."/>
            <person name="Turgeon B."/>
            <person name="Goodwin S."/>
            <person name="Spatafora J."/>
            <person name="Crous P."/>
            <person name="Grigoriev I."/>
        </authorList>
    </citation>
    <scope>NUCLEOTIDE SEQUENCE</scope>
    <source>
        <strain evidence="4">CBS 260.36</strain>
    </source>
</reference>
<dbReference type="GO" id="GO:0000981">
    <property type="term" value="F:DNA-binding transcription factor activity, RNA polymerase II-specific"/>
    <property type="evidence" value="ECO:0007669"/>
    <property type="project" value="InterPro"/>
</dbReference>
<dbReference type="InterPro" id="IPR036864">
    <property type="entry name" value="Zn2-C6_fun-type_DNA-bd_sf"/>
</dbReference>